<dbReference type="EMBL" id="JAUEDM010000002">
    <property type="protein sequence ID" value="KAK3326724.1"/>
    <property type="molecule type" value="Genomic_DNA"/>
</dbReference>
<reference evidence="1" key="2">
    <citation type="submission" date="2023-06" db="EMBL/GenBank/DDBJ databases">
        <authorList>
            <consortium name="Lawrence Berkeley National Laboratory"/>
            <person name="Haridas S."/>
            <person name="Hensen N."/>
            <person name="Bonometti L."/>
            <person name="Westerberg I."/>
            <person name="Brannstrom I.O."/>
            <person name="Guillou S."/>
            <person name="Cros-Aarteil S."/>
            <person name="Calhoun S."/>
            <person name="Kuo A."/>
            <person name="Mondo S."/>
            <person name="Pangilinan J."/>
            <person name="Riley R."/>
            <person name="Labutti K."/>
            <person name="Andreopoulos B."/>
            <person name="Lipzen A."/>
            <person name="Chen C."/>
            <person name="Yanf M."/>
            <person name="Daum C."/>
            <person name="Ng V."/>
            <person name="Clum A."/>
            <person name="Steindorff A."/>
            <person name="Ohm R."/>
            <person name="Martin F."/>
            <person name="Silar P."/>
            <person name="Natvig D."/>
            <person name="Lalanne C."/>
            <person name="Gautier V."/>
            <person name="Ament-Velasquez S.L."/>
            <person name="Kruys A."/>
            <person name="Hutchinson M.I."/>
            <person name="Powell A.J."/>
            <person name="Barry K."/>
            <person name="Miller A.N."/>
            <person name="Grigoriev I.V."/>
            <person name="Debuchy R."/>
            <person name="Gladieux P."/>
            <person name="Thoren M.H."/>
            <person name="Johannesson H."/>
        </authorList>
    </citation>
    <scope>NUCLEOTIDE SEQUENCE</scope>
    <source>
        <strain evidence="1">CBS 118394</strain>
    </source>
</reference>
<evidence type="ECO:0000313" key="1">
    <source>
        <dbReference type="EMBL" id="KAK3326724.1"/>
    </source>
</evidence>
<gene>
    <name evidence="1" type="ORF">B0H66DRAFT_168138</name>
</gene>
<sequence length="275" mass="30608">MWVCVSHLRFVEVAKCFFGNSLGRRKNLWTGIGDLLRVVVEGNFCHTKFGEISTSLTAGLLHVEIGEVGEVGLLASYSSLEIRSSPFPPCPSTSLISHPPTHSLARTLLLQVSQILTRRSASKCNSNAEKAILSLCTRPRRWTGARWHRESQARMLNDGEYINLSTNRSALSPFTSSLPRAIYRQNHSGPSPIPRPGLGQVCPSFLAAETMMPLLLVERHSLQRTQDYVDCAPESVLETTRCSVWLCRSGLEDDPSPGRCLDRKFLSKYRNPSPE</sequence>
<reference evidence="1" key="1">
    <citation type="journal article" date="2023" name="Mol. Phylogenet. Evol.">
        <title>Genome-scale phylogeny and comparative genomics of the fungal order Sordariales.</title>
        <authorList>
            <person name="Hensen N."/>
            <person name="Bonometti L."/>
            <person name="Westerberg I."/>
            <person name="Brannstrom I.O."/>
            <person name="Guillou S."/>
            <person name="Cros-Aarteil S."/>
            <person name="Calhoun S."/>
            <person name="Haridas S."/>
            <person name="Kuo A."/>
            <person name="Mondo S."/>
            <person name="Pangilinan J."/>
            <person name="Riley R."/>
            <person name="LaButti K."/>
            <person name="Andreopoulos B."/>
            <person name="Lipzen A."/>
            <person name="Chen C."/>
            <person name="Yan M."/>
            <person name="Daum C."/>
            <person name="Ng V."/>
            <person name="Clum A."/>
            <person name="Steindorff A."/>
            <person name="Ohm R.A."/>
            <person name="Martin F."/>
            <person name="Silar P."/>
            <person name="Natvig D.O."/>
            <person name="Lalanne C."/>
            <person name="Gautier V."/>
            <person name="Ament-Velasquez S.L."/>
            <person name="Kruys A."/>
            <person name="Hutchinson M.I."/>
            <person name="Powell A.J."/>
            <person name="Barry K."/>
            <person name="Miller A.N."/>
            <person name="Grigoriev I.V."/>
            <person name="Debuchy R."/>
            <person name="Gladieux P."/>
            <person name="Hiltunen Thoren M."/>
            <person name="Johannesson H."/>
        </authorList>
    </citation>
    <scope>NUCLEOTIDE SEQUENCE</scope>
    <source>
        <strain evidence="1">CBS 118394</strain>
    </source>
</reference>
<evidence type="ECO:0000313" key="2">
    <source>
        <dbReference type="Proteomes" id="UP001283341"/>
    </source>
</evidence>
<comment type="caution">
    <text evidence="1">The sequence shown here is derived from an EMBL/GenBank/DDBJ whole genome shotgun (WGS) entry which is preliminary data.</text>
</comment>
<dbReference type="Proteomes" id="UP001283341">
    <property type="component" value="Unassembled WGS sequence"/>
</dbReference>
<dbReference type="AlphaFoldDB" id="A0AAE0IKP7"/>
<organism evidence="1 2">
    <name type="scientific">Apodospora peruviana</name>
    <dbReference type="NCBI Taxonomy" id="516989"/>
    <lineage>
        <taxon>Eukaryota</taxon>
        <taxon>Fungi</taxon>
        <taxon>Dikarya</taxon>
        <taxon>Ascomycota</taxon>
        <taxon>Pezizomycotina</taxon>
        <taxon>Sordariomycetes</taxon>
        <taxon>Sordariomycetidae</taxon>
        <taxon>Sordariales</taxon>
        <taxon>Lasiosphaeriaceae</taxon>
        <taxon>Apodospora</taxon>
    </lineage>
</organism>
<proteinExistence type="predicted"/>
<keyword evidence="2" id="KW-1185">Reference proteome</keyword>
<protein>
    <submittedName>
        <fullName evidence="1">Uncharacterized protein</fullName>
    </submittedName>
</protein>
<accession>A0AAE0IKP7</accession>
<name>A0AAE0IKP7_9PEZI</name>